<sequence>MAAPSEEDRVRRVLHALIELLERAGEPHASYAEGLRRLDSQVEEAHDRDSPELLQYAIRHILSLNGGMGSFRDVVLMNAQGVLPEQDEFYELRGQLFEAARDELR</sequence>
<name>A0A1V0A0L9_9ACTN</name>
<evidence type="ECO:0000313" key="3">
    <source>
        <dbReference type="Proteomes" id="UP000190797"/>
    </source>
</evidence>
<dbReference type="Pfam" id="PF22294">
    <property type="entry name" value="DUF6966"/>
    <property type="match status" value="1"/>
</dbReference>
<dbReference type="Proteomes" id="UP000190797">
    <property type="component" value="Chromosome"/>
</dbReference>
<organism evidence="2 3">
    <name type="scientific">[Actinomadura] parvosata subsp. kistnae</name>
    <dbReference type="NCBI Taxonomy" id="1909395"/>
    <lineage>
        <taxon>Bacteria</taxon>
        <taxon>Bacillati</taxon>
        <taxon>Actinomycetota</taxon>
        <taxon>Actinomycetes</taxon>
        <taxon>Streptosporangiales</taxon>
        <taxon>Streptosporangiaceae</taxon>
        <taxon>Nonomuraea</taxon>
    </lineage>
</organism>
<gene>
    <name evidence="2" type="ORF">BKM31_21760</name>
</gene>
<evidence type="ECO:0000259" key="1">
    <source>
        <dbReference type="Pfam" id="PF22294"/>
    </source>
</evidence>
<proteinExistence type="predicted"/>
<dbReference type="KEGG" id="noa:BKM31_21760"/>
<dbReference type="InterPro" id="IPR054239">
    <property type="entry name" value="DUF6966"/>
</dbReference>
<keyword evidence="3" id="KW-1185">Reference proteome</keyword>
<dbReference type="RefSeq" id="WP_080039928.1">
    <property type="nucleotide sequence ID" value="NZ_CP017717.1"/>
</dbReference>
<protein>
    <recommendedName>
        <fullName evidence="1">DUF6966 domain-containing protein</fullName>
    </recommendedName>
</protein>
<evidence type="ECO:0000313" key="2">
    <source>
        <dbReference type="EMBL" id="AQZ63738.1"/>
    </source>
</evidence>
<reference evidence="3" key="1">
    <citation type="journal article" date="2017" name="Med. Chem. Commun.">
        <title>Nonomuraea sp. ATCC 55076 harbours the largest actinomycete chromosome to date and the kistamicin biosynthetic gene cluster.</title>
        <authorList>
            <person name="Nazari B."/>
            <person name="Forneris C.C."/>
            <person name="Gibson M.I."/>
            <person name="Moon K."/>
            <person name="Schramma K.R."/>
            <person name="Seyedsayamdost M.R."/>
        </authorList>
    </citation>
    <scope>NUCLEOTIDE SEQUENCE [LARGE SCALE GENOMIC DNA]</scope>
    <source>
        <strain evidence="3">ATCC 55076</strain>
    </source>
</reference>
<dbReference type="OrthoDB" id="5194877at2"/>
<dbReference type="AlphaFoldDB" id="A0A1V0A0L9"/>
<dbReference type="STRING" id="1909395.BKM31_21760"/>
<accession>A0A1V0A0L9</accession>
<feature type="domain" description="DUF6966" evidence="1">
    <location>
        <begin position="23"/>
        <end position="83"/>
    </location>
</feature>
<dbReference type="EMBL" id="CP017717">
    <property type="protein sequence ID" value="AQZ63738.1"/>
    <property type="molecule type" value="Genomic_DNA"/>
</dbReference>